<comment type="caution">
    <text evidence="3">The sequence shown here is derived from an EMBL/GenBank/DDBJ whole genome shotgun (WGS) entry which is preliminary data.</text>
</comment>
<dbReference type="Proteomes" id="UP000592181">
    <property type="component" value="Unassembled WGS sequence"/>
</dbReference>
<evidence type="ECO:0000313" key="4">
    <source>
        <dbReference type="Proteomes" id="UP000592181"/>
    </source>
</evidence>
<evidence type="ECO:0000313" key="3">
    <source>
        <dbReference type="EMBL" id="NYG37170.1"/>
    </source>
</evidence>
<evidence type="ECO:0000259" key="2">
    <source>
        <dbReference type="Pfam" id="PF18970"/>
    </source>
</evidence>
<sequence>MSDSPRESDAADLPSGILGDTDQLQPEDTLDGELGEDVLDTGYVTDDRPRADLAGFDDEDETIEDRIRQEVPDPTSAYGAPDNESGLDVDRVGGDDPDAIDADQDWIGDDAQVGDERAGRLVAPDEGDGPDVEKEALGEDVGVDAGAASAEEAAVHVVVDDEGDEGDL</sequence>
<dbReference type="InterPro" id="IPR043763">
    <property type="entry name" value="DUF5709"/>
</dbReference>
<feature type="domain" description="DUF5709" evidence="2">
    <location>
        <begin position="112"/>
        <end position="160"/>
    </location>
</feature>
<name>A0A852X6W9_9MICO</name>
<dbReference type="EMBL" id="JACBZX010000001">
    <property type="protein sequence ID" value="NYG37170.1"/>
    <property type="molecule type" value="Genomic_DNA"/>
</dbReference>
<dbReference type="Pfam" id="PF18970">
    <property type="entry name" value="DUF5709"/>
    <property type="match status" value="1"/>
</dbReference>
<reference evidence="3 4" key="1">
    <citation type="submission" date="2020-07" db="EMBL/GenBank/DDBJ databases">
        <title>Sequencing the genomes of 1000 actinobacteria strains.</title>
        <authorList>
            <person name="Klenk H.-P."/>
        </authorList>
    </citation>
    <scope>NUCLEOTIDE SEQUENCE [LARGE SCALE GENOMIC DNA]</scope>
    <source>
        <strain evidence="3 4">DSM 24723</strain>
    </source>
</reference>
<feature type="compositionally biased region" description="Acidic residues" evidence="1">
    <location>
        <begin position="28"/>
        <end position="39"/>
    </location>
</feature>
<protein>
    <recommendedName>
        <fullName evidence="2">DUF5709 domain-containing protein</fullName>
    </recommendedName>
</protein>
<organism evidence="3 4">
    <name type="scientific">Janibacter alkaliphilus</name>
    <dbReference type="NCBI Taxonomy" id="1069963"/>
    <lineage>
        <taxon>Bacteria</taxon>
        <taxon>Bacillati</taxon>
        <taxon>Actinomycetota</taxon>
        <taxon>Actinomycetes</taxon>
        <taxon>Micrococcales</taxon>
        <taxon>Intrasporangiaceae</taxon>
        <taxon>Janibacter</taxon>
    </lineage>
</organism>
<accession>A0A852X6W9</accession>
<dbReference type="RefSeq" id="WP_179462582.1">
    <property type="nucleotide sequence ID" value="NZ_JACBZX010000001.1"/>
</dbReference>
<gene>
    <name evidence="3" type="ORF">BJY28_001639</name>
</gene>
<dbReference type="AlphaFoldDB" id="A0A852X6W9"/>
<keyword evidence="4" id="KW-1185">Reference proteome</keyword>
<evidence type="ECO:0000256" key="1">
    <source>
        <dbReference type="SAM" id="MobiDB-lite"/>
    </source>
</evidence>
<proteinExistence type="predicted"/>
<feature type="region of interest" description="Disordered" evidence="1">
    <location>
        <begin position="1"/>
        <end position="100"/>
    </location>
</feature>